<dbReference type="InterPro" id="IPR051010">
    <property type="entry name" value="BCAA_transport"/>
</dbReference>
<organism evidence="3">
    <name type="scientific">Archaeoglobus fulgidus</name>
    <dbReference type="NCBI Taxonomy" id="2234"/>
    <lineage>
        <taxon>Archaea</taxon>
        <taxon>Methanobacteriati</taxon>
        <taxon>Methanobacteriota</taxon>
        <taxon>Archaeoglobi</taxon>
        <taxon>Archaeoglobales</taxon>
        <taxon>Archaeoglobaceae</taxon>
        <taxon>Archaeoglobus</taxon>
    </lineage>
</organism>
<sequence>MRRMFIFLVLAIFLFSGCAEQKEEIRIGVLIPKTGEFSSAGVVMENSAKLAEKHAREVLGINVKLIFADCGDKPETAKTAFAYLSQQNVVAVVGTYSSSQALAVADSAMELKTVYMASVASADLESKVKAGNKFVFRNAYNTSYWGVLAVEFLEIMNAKSYFLAGYDPLRTFNAAMFNLIKNSTKAELKGEDWIKSPSVAPEDYRRVVEKAIESKAEVVILGDPGPASVSFVREFAMRGGNATIYSVGGTLALPQVLKTLNVSSVAFQAAVLEGQEKTNLTRKYFEDYKAVFGEDANNYAGVLTYDAILIVAQASKGKDLIEQLEKGSFVGAAGIYSFNENHQANWGSEKLKGSIGIYRDGKIEILT</sequence>
<proteinExistence type="predicted"/>
<keyword evidence="1" id="KW-0732">Signal</keyword>
<evidence type="ECO:0000256" key="1">
    <source>
        <dbReference type="ARBA" id="ARBA00022729"/>
    </source>
</evidence>
<gene>
    <name evidence="3" type="ORF">ENT52_00075</name>
</gene>
<dbReference type="Gene3D" id="3.40.50.2300">
    <property type="match status" value="2"/>
</dbReference>
<dbReference type="SUPFAM" id="SSF53822">
    <property type="entry name" value="Periplasmic binding protein-like I"/>
    <property type="match status" value="1"/>
</dbReference>
<evidence type="ECO:0000259" key="2">
    <source>
        <dbReference type="Pfam" id="PF13458"/>
    </source>
</evidence>
<dbReference type="PANTHER" id="PTHR30483">
    <property type="entry name" value="LEUCINE-SPECIFIC-BINDING PROTEIN"/>
    <property type="match status" value="1"/>
</dbReference>
<dbReference type="AlphaFoldDB" id="A0A7J3M181"/>
<dbReference type="InterPro" id="IPR028081">
    <property type="entry name" value="Leu-bd"/>
</dbReference>
<dbReference type="EMBL" id="DSYZ01000002">
    <property type="protein sequence ID" value="HGT82125.1"/>
    <property type="molecule type" value="Genomic_DNA"/>
</dbReference>
<dbReference type="Pfam" id="PF13458">
    <property type="entry name" value="Peripla_BP_6"/>
    <property type="match status" value="1"/>
</dbReference>
<comment type="caution">
    <text evidence="3">The sequence shown here is derived from an EMBL/GenBank/DDBJ whole genome shotgun (WGS) entry which is preliminary data.</text>
</comment>
<feature type="domain" description="Leucine-binding protein" evidence="2">
    <location>
        <begin position="24"/>
        <end position="345"/>
    </location>
</feature>
<protein>
    <submittedName>
        <fullName evidence="3">Branched-chain amino acid ABC transporter substrate-binding protein</fullName>
    </submittedName>
</protein>
<evidence type="ECO:0000313" key="3">
    <source>
        <dbReference type="EMBL" id="HGT82125.1"/>
    </source>
</evidence>
<dbReference type="PROSITE" id="PS51257">
    <property type="entry name" value="PROKAR_LIPOPROTEIN"/>
    <property type="match status" value="1"/>
</dbReference>
<dbReference type="InterPro" id="IPR028082">
    <property type="entry name" value="Peripla_BP_I"/>
</dbReference>
<accession>A0A7J3M181</accession>
<name>A0A7J3M181_ARCFL</name>
<reference evidence="3" key="1">
    <citation type="journal article" date="2020" name="mSystems">
        <title>Genome- and Community-Level Interaction Insights into Carbon Utilization and Element Cycling Functions of Hydrothermarchaeota in Hydrothermal Sediment.</title>
        <authorList>
            <person name="Zhou Z."/>
            <person name="Liu Y."/>
            <person name="Xu W."/>
            <person name="Pan J."/>
            <person name="Luo Z.H."/>
            <person name="Li M."/>
        </authorList>
    </citation>
    <scope>NUCLEOTIDE SEQUENCE [LARGE SCALE GENOMIC DNA]</scope>
    <source>
        <strain evidence="3">SpSt-587</strain>
    </source>
</reference>
<dbReference type="PANTHER" id="PTHR30483:SF6">
    <property type="entry name" value="PERIPLASMIC BINDING PROTEIN OF ABC TRANSPORTER FOR NATURAL AMINO ACIDS"/>
    <property type="match status" value="1"/>
</dbReference>